<accession>A0ABU7IW16</accession>
<evidence type="ECO:0000313" key="2">
    <source>
        <dbReference type="Proteomes" id="UP001356308"/>
    </source>
</evidence>
<proteinExistence type="predicted"/>
<dbReference type="EMBL" id="JAZDDG010000005">
    <property type="protein sequence ID" value="MEE1976803.1"/>
    <property type="molecule type" value="Genomic_DNA"/>
</dbReference>
<keyword evidence="2" id="KW-1185">Reference proteome</keyword>
<evidence type="ECO:0000313" key="1">
    <source>
        <dbReference type="EMBL" id="MEE1976803.1"/>
    </source>
</evidence>
<dbReference type="Proteomes" id="UP001356308">
    <property type="component" value="Unassembled WGS sequence"/>
</dbReference>
<comment type="caution">
    <text evidence="1">The sequence shown here is derived from an EMBL/GenBank/DDBJ whole genome shotgun (WGS) entry which is preliminary data.</text>
</comment>
<dbReference type="Pfam" id="PF09912">
    <property type="entry name" value="DUF2141"/>
    <property type="match status" value="1"/>
</dbReference>
<organism evidence="1 2">
    <name type="scientific">Maribacter cobaltidurans</name>
    <dbReference type="NCBI Taxonomy" id="1178778"/>
    <lineage>
        <taxon>Bacteria</taxon>
        <taxon>Pseudomonadati</taxon>
        <taxon>Bacteroidota</taxon>
        <taxon>Flavobacteriia</taxon>
        <taxon>Flavobacteriales</taxon>
        <taxon>Flavobacteriaceae</taxon>
        <taxon>Maribacter</taxon>
    </lineage>
</organism>
<reference evidence="1 2" key="1">
    <citation type="submission" date="2024-01" db="EMBL/GenBank/DDBJ databases">
        <title>Maribacter spp. originated from different algae showed divergent polysaccharides utilization ability.</title>
        <authorList>
            <person name="Wang H."/>
            <person name="Wu Y."/>
        </authorList>
    </citation>
    <scope>NUCLEOTIDE SEQUENCE [LARGE SCALE GENOMIC DNA]</scope>
    <source>
        <strain evidence="1 2">PR1</strain>
    </source>
</reference>
<sequence>MRGILAVISVFWFSLGIAQTAAFGAIELEITGMESDEGQILIGLYNSEDQWLQKPYKGAFGKIANGVSKVIFRDIPEGFYAISVFHDKDNDGQLKKFLGVPTERFGASNDAPSRFGPPRWSDAKFQLLGGTLKHSIQIH</sequence>
<name>A0ABU7IW16_9FLAO</name>
<protein>
    <submittedName>
        <fullName evidence="1">DUF2141 domain-containing protein</fullName>
    </submittedName>
</protein>
<dbReference type="InterPro" id="IPR018673">
    <property type="entry name" value="DUF2141"/>
</dbReference>
<dbReference type="RefSeq" id="WP_272651496.1">
    <property type="nucleotide sequence ID" value="NZ_JAZDDG010000005.1"/>
</dbReference>
<gene>
    <name evidence="1" type="ORF">V1I91_12025</name>
</gene>